<evidence type="ECO:0000313" key="3">
    <source>
        <dbReference type="Proteomes" id="UP000606786"/>
    </source>
</evidence>
<organism evidence="2 3">
    <name type="scientific">Ceratitis capitata</name>
    <name type="common">Mediterranean fruit fly</name>
    <name type="synonym">Tephritis capitata</name>
    <dbReference type="NCBI Taxonomy" id="7213"/>
    <lineage>
        <taxon>Eukaryota</taxon>
        <taxon>Metazoa</taxon>
        <taxon>Ecdysozoa</taxon>
        <taxon>Arthropoda</taxon>
        <taxon>Hexapoda</taxon>
        <taxon>Insecta</taxon>
        <taxon>Pterygota</taxon>
        <taxon>Neoptera</taxon>
        <taxon>Endopterygota</taxon>
        <taxon>Diptera</taxon>
        <taxon>Brachycera</taxon>
        <taxon>Muscomorpha</taxon>
        <taxon>Tephritoidea</taxon>
        <taxon>Tephritidae</taxon>
        <taxon>Ceratitis</taxon>
        <taxon>Ceratitis</taxon>
    </lineage>
</organism>
<dbReference type="EMBL" id="CAJHJT010000034">
    <property type="protein sequence ID" value="CAD7004990.1"/>
    <property type="molecule type" value="Genomic_DNA"/>
</dbReference>
<gene>
    <name evidence="2" type="ORF">CCAP1982_LOCUS13366</name>
</gene>
<keyword evidence="3" id="KW-1185">Reference proteome</keyword>
<protein>
    <submittedName>
        <fullName evidence="2">(Mediterranean fruit fly) hypothetical protein</fullName>
    </submittedName>
</protein>
<sequence>MIATHTAITFVMYILVTIATALVVAFTGAIFLTFDSAFGICVGNREPTEHLRALTAYQSDAIALVKAQLILTGRHVGVQRFHHGTLIPLAVVDVVACCVWEKCIRRIMVRISPYGASTLRDFFNCDDVELPPACMSSPSLRRS</sequence>
<keyword evidence="1" id="KW-0472">Membrane</keyword>
<dbReference type="AlphaFoldDB" id="A0A811V1P0"/>
<evidence type="ECO:0000256" key="1">
    <source>
        <dbReference type="SAM" id="Phobius"/>
    </source>
</evidence>
<comment type="caution">
    <text evidence="2">The sequence shown here is derived from an EMBL/GenBank/DDBJ whole genome shotgun (WGS) entry which is preliminary data.</text>
</comment>
<keyword evidence="1" id="KW-0812">Transmembrane</keyword>
<name>A0A811V1P0_CERCA</name>
<proteinExistence type="predicted"/>
<accession>A0A811V1P0</accession>
<reference evidence="2" key="1">
    <citation type="submission" date="2020-11" db="EMBL/GenBank/DDBJ databases">
        <authorList>
            <person name="Whitehead M."/>
        </authorList>
    </citation>
    <scope>NUCLEOTIDE SEQUENCE</scope>
    <source>
        <strain evidence="2">EGII</strain>
    </source>
</reference>
<keyword evidence="1" id="KW-1133">Transmembrane helix</keyword>
<feature type="transmembrane region" description="Helical" evidence="1">
    <location>
        <begin position="12"/>
        <end position="34"/>
    </location>
</feature>
<evidence type="ECO:0000313" key="2">
    <source>
        <dbReference type="EMBL" id="CAD7004990.1"/>
    </source>
</evidence>
<dbReference type="Proteomes" id="UP000606786">
    <property type="component" value="Unassembled WGS sequence"/>
</dbReference>